<dbReference type="SMART" id="SM00256">
    <property type="entry name" value="FBOX"/>
    <property type="match status" value="1"/>
</dbReference>
<dbReference type="PANTHER" id="PTHR32133:SF398">
    <property type="entry name" value="F-BOX DOMAIN-CONTAINING PROTEIN"/>
    <property type="match status" value="1"/>
</dbReference>
<organism evidence="3 4">
    <name type="scientific">Sorghum bicolor</name>
    <name type="common">Sorghum</name>
    <name type="synonym">Sorghum vulgare</name>
    <dbReference type="NCBI Taxonomy" id="4558"/>
    <lineage>
        <taxon>Eukaryota</taxon>
        <taxon>Viridiplantae</taxon>
        <taxon>Streptophyta</taxon>
        <taxon>Embryophyta</taxon>
        <taxon>Tracheophyta</taxon>
        <taxon>Spermatophyta</taxon>
        <taxon>Magnoliopsida</taxon>
        <taxon>Liliopsida</taxon>
        <taxon>Poales</taxon>
        <taxon>Poaceae</taxon>
        <taxon>PACMAD clade</taxon>
        <taxon>Panicoideae</taxon>
        <taxon>Andropogonodae</taxon>
        <taxon>Andropogoneae</taxon>
        <taxon>Sorghinae</taxon>
        <taxon>Sorghum</taxon>
    </lineage>
</organism>
<protein>
    <recommendedName>
        <fullName evidence="2">F-box domain-containing protein</fullName>
    </recommendedName>
</protein>
<feature type="compositionally biased region" description="Basic residues" evidence="1">
    <location>
        <begin position="157"/>
        <end position="168"/>
    </location>
</feature>
<dbReference type="Pfam" id="PF00646">
    <property type="entry name" value="F-box"/>
    <property type="match status" value="1"/>
</dbReference>
<dbReference type="Proteomes" id="UP000807115">
    <property type="component" value="Chromosome 9"/>
</dbReference>
<evidence type="ECO:0000259" key="2">
    <source>
        <dbReference type="SMART" id="SM00256"/>
    </source>
</evidence>
<sequence length="178" mass="19804">MLLKFRDFARCFIGSKRAPASAARICANPCSPAAPVPAVPLPDNDDLLCEILLRLPPLPSSLPRASLVCKRWRRLVADPFFLRRFRQHHHRTPPPLLGYFFCDPHGPVFASTLAPPDCIPPDRALLPAAAACCRRAPLLPRLPPRPRPPHQPETPRGRRVGSRHRLPGHRALSTGVHH</sequence>
<proteinExistence type="predicted"/>
<reference evidence="3" key="2">
    <citation type="submission" date="2020-10" db="EMBL/GenBank/DDBJ databases">
        <authorList>
            <person name="Cooper E.A."/>
            <person name="Brenton Z.W."/>
            <person name="Flinn B.S."/>
            <person name="Jenkins J."/>
            <person name="Shu S."/>
            <person name="Flowers D."/>
            <person name="Luo F."/>
            <person name="Wang Y."/>
            <person name="Xia P."/>
            <person name="Barry K."/>
            <person name="Daum C."/>
            <person name="Lipzen A."/>
            <person name="Yoshinaga Y."/>
            <person name="Schmutz J."/>
            <person name="Saski C."/>
            <person name="Vermerris W."/>
            <person name="Kresovich S."/>
        </authorList>
    </citation>
    <scope>NUCLEOTIDE SEQUENCE</scope>
</reference>
<accession>A0A921QBM9</accession>
<dbReference type="SUPFAM" id="SSF81383">
    <property type="entry name" value="F-box domain"/>
    <property type="match status" value="1"/>
</dbReference>
<dbReference type="PANTHER" id="PTHR32133">
    <property type="entry name" value="OS07G0120400 PROTEIN"/>
    <property type="match status" value="1"/>
</dbReference>
<dbReference type="InterPro" id="IPR036047">
    <property type="entry name" value="F-box-like_dom_sf"/>
</dbReference>
<dbReference type="EMBL" id="CM027688">
    <property type="protein sequence ID" value="KAG0517762.1"/>
    <property type="molecule type" value="Genomic_DNA"/>
</dbReference>
<feature type="domain" description="F-box" evidence="2">
    <location>
        <begin position="41"/>
        <end position="84"/>
    </location>
</feature>
<dbReference type="Gene3D" id="1.20.1280.50">
    <property type="match status" value="1"/>
</dbReference>
<gene>
    <name evidence="3" type="ORF">BDA96_09G117200</name>
</gene>
<dbReference type="InterPro" id="IPR001810">
    <property type="entry name" value="F-box_dom"/>
</dbReference>
<reference evidence="3" key="1">
    <citation type="journal article" date="2019" name="BMC Genomics">
        <title>A new reference genome for Sorghum bicolor reveals high levels of sequence similarity between sweet and grain genotypes: implications for the genetics of sugar metabolism.</title>
        <authorList>
            <person name="Cooper E.A."/>
            <person name="Brenton Z.W."/>
            <person name="Flinn B.S."/>
            <person name="Jenkins J."/>
            <person name="Shu S."/>
            <person name="Flowers D."/>
            <person name="Luo F."/>
            <person name="Wang Y."/>
            <person name="Xia P."/>
            <person name="Barry K."/>
            <person name="Daum C."/>
            <person name="Lipzen A."/>
            <person name="Yoshinaga Y."/>
            <person name="Schmutz J."/>
            <person name="Saski C."/>
            <person name="Vermerris W."/>
            <person name="Kresovich S."/>
        </authorList>
    </citation>
    <scope>NUCLEOTIDE SEQUENCE</scope>
</reference>
<evidence type="ECO:0000256" key="1">
    <source>
        <dbReference type="SAM" id="MobiDB-lite"/>
    </source>
</evidence>
<feature type="region of interest" description="Disordered" evidence="1">
    <location>
        <begin position="140"/>
        <end position="178"/>
    </location>
</feature>
<evidence type="ECO:0000313" key="3">
    <source>
        <dbReference type="EMBL" id="KAG0517762.1"/>
    </source>
</evidence>
<name>A0A921QBM9_SORBI</name>
<evidence type="ECO:0000313" key="4">
    <source>
        <dbReference type="Proteomes" id="UP000807115"/>
    </source>
</evidence>
<comment type="caution">
    <text evidence="3">The sequence shown here is derived from an EMBL/GenBank/DDBJ whole genome shotgun (WGS) entry which is preliminary data.</text>
</comment>
<feature type="compositionally biased region" description="Pro residues" evidence="1">
    <location>
        <begin position="140"/>
        <end position="152"/>
    </location>
</feature>
<dbReference type="AlphaFoldDB" id="A0A921QBM9"/>